<keyword evidence="3" id="KW-0378">Hydrolase</keyword>
<dbReference type="Gene3D" id="3.40.50.40">
    <property type="match status" value="1"/>
</dbReference>
<feature type="domain" description="L-asparaginase N-terminal" evidence="9">
    <location>
        <begin position="17"/>
        <end position="201"/>
    </location>
</feature>
<dbReference type="SFLD" id="SFLDS00057">
    <property type="entry name" value="Glutaminase/Asparaginase"/>
    <property type="match status" value="1"/>
</dbReference>
<reference evidence="11 12" key="1">
    <citation type="submission" date="2020-02" db="EMBL/GenBank/DDBJ databases">
        <authorList>
            <person name="Li X.-J."/>
            <person name="Han X.-M."/>
        </authorList>
    </citation>
    <scope>NUCLEOTIDE SEQUENCE [LARGE SCALE GENOMIC DNA]</scope>
    <source>
        <strain evidence="11 12">CCTCC AB 2017055</strain>
    </source>
</reference>
<dbReference type="PIRSF" id="PIRSF500176">
    <property type="entry name" value="L_ASNase"/>
    <property type="match status" value="1"/>
</dbReference>
<feature type="binding site" evidence="6">
    <location>
        <position position="66"/>
    </location>
    <ligand>
        <name>substrate</name>
    </ligand>
</feature>
<accession>A0A6L9SFA2</accession>
<dbReference type="PROSITE" id="PS00144">
    <property type="entry name" value="ASN_GLN_ASE_1"/>
    <property type="match status" value="1"/>
</dbReference>
<dbReference type="InterPro" id="IPR036152">
    <property type="entry name" value="Asp/glu_Ase-like_sf"/>
</dbReference>
<sequence length="337" mass="33707">MSGPKQPPERDAGRMPRVKVLTTGGTIASRPRGADVVASDGPDELLTAVDVDGVAVQAEEIVRVGSYGIGDEELRRIARSAVVAAGANDGVVVTHGTDTMEETAFLTDLVHAGGTPIVFTGAQRHAGEADRDGPRNLNDAVRLAAHPGMRTAGVTICMAGNAWPARFATKAHTLAADAFAAPSSGPVAICHGGDVRVVARPDRPAGFALSVLDAPLPRVDVVSAYAGADGTLVRAAIEAGARGIVVAALGAGNVPPSMAKEIRAAVEVGIATVVTSRTGAGPVVPRYGGAGGGADLVRSGAILGGTLRPAHARLVLALALATAGSQAGVADLVARHG</sequence>
<dbReference type="Pfam" id="PF00710">
    <property type="entry name" value="Asparaginase"/>
    <property type="match status" value="1"/>
</dbReference>
<protein>
    <recommendedName>
        <fullName evidence="2">asparaginase</fullName>
        <ecNumber evidence="2">3.5.1.1</ecNumber>
    </recommendedName>
</protein>
<dbReference type="InterPro" id="IPR037152">
    <property type="entry name" value="L-asparaginase_N_sf"/>
</dbReference>
<evidence type="ECO:0000256" key="1">
    <source>
        <dbReference type="ARBA" id="ARBA00010518"/>
    </source>
</evidence>
<dbReference type="RefSeq" id="WP_163743657.1">
    <property type="nucleotide sequence ID" value="NZ_JAAGOA010000025.1"/>
</dbReference>
<dbReference type="AlphaFoldDB" id="A0A6L9SFA2"/>
<dbReference type="PANTHER" id="PTHR11707">
    <property type="entry name" value="L-ASPARAGINASE"/>
    <property type="match status" value="1"/>
</dbReference>
<keyword evidence="12" id="KW-1185">Reference proteome</keyword>
<evidence type="ECO:0000256" key="7">
    <source>
        <dbReference type="PROSITE-ProRule" id="PRU10099"/>
    </source>
</evidence>
<feature type="active site" description="O-isoaspartyl threonine intermediate" evidence="5">
    <location>
        <position position="26"/>
    </location>
</feature>
<gene>
    <name evidence="11" type="ORF">G1H10_26550</name>
</gene>
<dbReference type="InterPro" id="IPR027475">
    <property type="entry name" value="Asparaginase/glutaminase_AS2"/>
</dbReference>
<dbReference type="InterPro" id="IPR027474">
    <property type="entry name" value="L-asparaginase_N"/>
</dbReference>
<feature type="binding site" evidence="6">
    <location>
        <begin position="97"/>
        <end position="98"/>
    </location>
    <ligand>
        <name>substrate</name>
    </ligand>
</feature>
<dbReference type="Pfam" id="PF17763">
    <property type="entry name" value="Asparaginase_C"/>
    <property type="match status" value="1"/>
</dbReference>
<proteinExistence type="inferred from homology"/>
<feature type="domain" description="Asparaginase/glutaminase C-terminal" evidence="10">
    <location>
        <begin position="218"/>
        <end position="328"/>
    </location>
</feature>
<dbReference type="InterPro" id="IPR006034">
    <property type="entry name" value="Asparaginase/glutaminase-like"/>
</dbReference>
<dbReference type="EC" id="3.5.1.1" evidence="2"/>
<dbReference type="PROSITE" id="PS00917">
    <property type="entry name" value="ASN_GLN_ASE_2"/>
    <property type="match status" value="1"/>
</dbReference>
<evidence type="ECO:0000256" key="8">
    <source>
        <dbReference type="PROSITE-ProRule" id="PRU10100"/>
    </source>
</evidence>
<feature type="active site" evidence="8">
    <location>
        <position position="97"/>
    </location>
</feature>
<dbReference type="Gene3D" id="3.40.50.1170">
    <property type="entry name" value="L-asparaginase, N-terminal domain"/>
    <property type="match status" value="1"/>
</dbReference>
<evidence type="ECO:0000259" key="10">
    <source>
        <dbReference type="Pfam" id="PF17763"/>
    </source>
</evidence>
<evidence type="ECO:0000256" key="2">
    <source>
        <dbReference type="ARBA" id="ARBA00012920"/>
    </source>
</evidence>
<dbReference type="Proteomes" id="UP000475214">
    <property type="component" value="Unassembled WGS sequence"/>
</dbReference>
<dbReference type="PROSITE" id="PS51732">
    <property type="entry name" value="ASN_GLN_ASE_3"/>
    <property type="match status" value="1"/>
</dbReference>
<evidence type="ECO:0000256" key="5">
    <source>
        <dbReference type="PIRSR" id="PIRSR001220-1"/>
    </source>
</evidence>
<dbReference type="GO" id="GO:0006528">
    <property type="term" value="P:asparagine metabolic process"/>
    <property type="evidence" value="ECO:0007669"/>
    <property type="project" value="InterPro"/>
</dbReference>
<dbReference type="EMBL" id="JAAGOA010000025">
    <property type="protein sequence ID" value="NEE03733.1"/>
    <property type="molecule type" value="Genomic_DNA"/>
</dbReference>
<comment type="caution">
    <text evidence="11">The sequence shown here is derived from an EMBL/GenBank/DDBJ whole genome shotgun (WGS) entry which is preliminary data.</text>
</comment>
<evidence type="ECO:0000313" key="12">
    <source>
        <dbReference type="Proteomes" id="UP000475214"/>
    </source>
</evidence>
<comment type="similarity">
    <text evidence="1">Belongs to the asparaginase 1 family.</text>
</comment>
<evidence type="ECO:0000313" key="11">
    <source>
        <dbReference type="EMBL" id="NEE03733.1"/>
    </source>
</evidence>
<evidence type="ECO:0000259" key="9">
    <source>
        <dbReference type="Pfam" id="PF00710"/>
    </source>
</evidence>
<dbReference type="InterPro" id="IPR040919">
    <property type="entry name" value="Asparaginase_C"/>
</dbReference>
<dbReference type="CDD" id="cd08964">
    <property type="entry name" value="L-asparaginase_II"/>
    <property type="match status" value="1"/>
</dbReference>
<dbReference type="PRINTS" id="PR00139">
    <property type="entry name" value="ASNGLNASE"/>
</dbReference>
<dbReference type="GO" id="GO:0004067">
    <property type="term" value="F:asparaginase activity"/>
    <property type="evidence" value="ECO:0007669"/>
    <property type="project" value="UniProtKB-UniRule"/>
</dbReference>
<evidence type="ECO:0000256" key="6">
    <source>
        <dbReference type="PIRSR" id="PIRSR001220-2"/>
    </source>
</evidence>
<dbReference type="InterPro" id="IPR020827">
    <property type="entry name" value="Asparaginase/glutaminase_AS1"/>
</dbReference>
<dbReference type="InterPro" id="IPR027473">
    <property type="entry name" value="L-asparaginase_C"/>
</dbReference>
<dbReference type="SMART" id="SM00870">
    <property type="entry name" value="Asparaginase"/>
    <property type="match status" value="1"/>
</dbReference>
<organism evidence="11 12">
    <name type="scientific">Phytoactinopolyspora halotolerans</name>
    <dbReference type="NCBI Taxonomy" id="1981512"/>
    <lineage>
        <taxon>Bacteria</taxon>
        <taxon>Bacillati</taxon>
        <taxon>Actinomycetota</taxon>
        <taxon>Actinomycetes</taxon>
        <taxon>Jiangellales</taxon>
        <taxon>Jiangellaceae</taxon>
        <taxon>Phytoactinopolyspora</taxon>
    </lineage>
</organism>
<evidence type="ECO:0000256" key="4">
    <source>
        <dbReference type="ARBA" id="ARBA00049366"/>
    </source>
</evidence>
<evidence type="ECO:0000256" key="3">
    <source>
        <dbReference type="ARBA" id="ARBA00022801"/>
    </source>
</evidence>
<dbReference type="PANTHER" id="PTHR11707:SF28">
    <property type="entry name" value="60 KDA LYSOPHOSPHOLIPASE"/>
    <property type="match status" value="1"/>
</dbReference>
<name>A0A6L9SFA2_9ACTN</name>
<dbReference type="PIRSF" id="PIRSF001220">
    <property type="entry name" value="L-ASNase_gatD"/>
    <property type="match status" value="1"/>
</dbReference>
<dbReference type="InterPro" id="IPR004550">
    <property type="entry name" value="AsnASE_II"/>
</dbReference>
<comment type="catalytic activity">
    <reaction evidence="4">
        <text>L-asparagine + H2O = L-aspartate + NH4(+)</text>
        <dbReference type="Rhea" id="RHEA:21016"/>
        <dbReference type="ChEBI" id="CHEBI:15377"/>
        <dbReference type="ChEBI" id="CHEBI:28938"/>
        <dbReference type="ChEBI" id="CHEBI:29991"/>
        <dbReference type="ChEBI" id="CHEBI:58048"/>
        <dbReference type="EC" id="3.5.1.1"/>
    </reaction>
</comment>
<feature type="active site" evidence="7">
    <location>
        <position position="26"/>
    </location>
</feature>
<dbReference type="SUPFAM" id="SSF53774">
    <property type="entry name" value="Glutaminase/Asparaginase"/>
    <property type="match status" value="1"/>
</dbReference>